<keyword evidence="2" id="KW-0805">Transcription regulation</keyword>
<dbReference type="EMBL" id="NTGA01000007">
    <property type="protein sequence ID" value="PAY24293.1"/>
    <property type="molecule type" value="Genomic_DNA"/>
</dbReference>
<feature type="region of interest" description="Disordered" evidence="5">
    <location>
        <begin position="147"/>
        <end position="186"/>
    </location>
</feature>
<comment type="similarity">
    <text evidence="1">Belongs to the LysR transcriptional regulatory family.</text>
</comment>
<dbReference type="InterPro" id="IPR000847">
    <property type="entry name" value="LysR_HTH_N"/>
</dbReference>
<dbReference type="InterPro" id="IPR036390">
    <property type="entry name" value="WH_DNA-bd_sf"/>
</dbReference>
<evidence type="ECO:0000256" key="5">
    <source>
        <dbReference type="SAM" id="MobiDB-lite"/>
    </source>
</evidence>
<dbReference type="PANTHER" id="PTHR30419:SF8">
    <property type="entry name" value="NITROGEN ASSIMILATION TRANSCRIPTIONAL ACTIVATOR-RELATED"/>
    <property type="match status" value="1"/>
</dbReference>
<evidence type="ECO:0000256" key="4">
    <source>
        <dbReference type="ARBA" id="ARBA00023163"/>
    </source>
</evidence>
<name>A0A2A2WTC7_9ACTN</name>
<dbReference type="PROSITE" id="PS50931">
    <property type="entry name" value="HTH_LYSR"/>
    <property type="match status" value="1"/>
</dbReference>
<dbReference type="InterPro" id="IPR036388">
    <property type="entry name" value="WH-like_DNA-bd_sf"/>
</dbReference>
<dbReference type="Gene3D" id="3.40.190.10">
    <property type="entry name" value="Periplasmic binding protein-like II"/>
    <property type="match status" value="1"/>
</dbReference>
<dbReference type="GO" id="GO:0003677">
    <property type="term" value="F:DNA binding"/>
    <property type="evidence" value="ECO:0007669"/>
    <property type="project" value="UniProtKB-KW"/>
</dbReference>
<keyword evidence="4" id="KW-0804">Transcription</keyword>
<feature type="compositionally biased region" description="Gly residues" evidence="5">
    <location>
        <begin position="159"/>
        <end position="186"/>
    </location>
</feature>
<dbReference type="SUPFAM" id="SSF46785">
    <property type="entry name" value="Winged helix' DNA-binding domain"/>
    <property type="match status" value="1"/>
</dbReference>
<dbReference type="RefSeq" id="WP_095717514.1">
    <property type="nucleotide sequence ID" value="NZ_NTGA01000007.1"/>
</dbReference>
<dbReference type="Pfam" id="PF00126">
    <property type="entry name" value="HTH_1"/>
    <property type="match status" value="1"/>
</dbReference>
<evidence type="ECO:0000256" key="1">
    <source>
        <dbReference type="ARBA" id="ARBA00009437"/>
    </source>
</evidence>
<protein>
    <submittedName>
        <fullName evidence="7">LysR family transcriptional regulator</fullName>
    </submittedName>
</protein>
<keyword evidence="3" id="KW-0238">DNA-binding</keyword>
<comment type="caution">
    <text evidence="7">The sequence shown here is derived from an EMBL/GenBank/DDBJ whole genome shotgun (WGS) entry which is preliminary data.</text>
</comment>
<dbReference type="Gene3D" id="3.40.190.290">
    <property type="match status" value="1"/>
</dbReference>
<evidence type="ECO:0000256" key="3">
    <source>
        <dbReference type="ARBA" id="ARBA00023125"/>
    </source>
</evidence>
<gene>
    <name evidence="7" type="ORF">CEY15_04740</name>
</gene>
<dbReference type="InterPro" id="IPR005119">
    <property type="entry name" value="LysR_subst-bd"/>
</dbReference>
<dbReference type="AlphaFoldDB" id="A0A2A2WTC7"/>
<proteinExistence type="inferred from homology"/>
<dbReference type="Proteomes" id="UP000218810">
    <property type="component" value="Unassembled WGS sequence"/>
</dbReference>
<organism evidence="7 8">
    <name type="scientific">Dietzia natronolimnaea</name>
    <dbReference type="NCBI Taxonomy" id="161920"/>
    <lineage>
        <taxon>Bacteria</taxon>
        <taxon>Bacillati</taxon>
        <taxon>Actinomycetota</taxon>
        <taxon>Actinomycetes</taxon>
        <taxon>Mycobacteriales</taxon>
        <taxon>Dietziaceae</taxon>
        <taxon>Dietzia</taxon>
    </lineage>
</organism>
<evidence type="ECO:0000313" key="7">
    <source>
        <dbReference type="EMBL" id="PAY24293.1"/>
    </source>
</evidence>
<dbReference type="Pfam" id="PF03466">
    <property type="entry name" value="LysR_substrate"/>
    <property type="match status" value="2"/>
</dbReference>
<sequence length="353" mass="36149">MSMNLGVHHLRAIVAVAHHRSFTLAAAELGVAQSSLSRTVLEAERRLRTPLFQRSTRRVLLTSDGEAVVTVARGVIEHVDTGLAHIEGYLAGTRGSITIATLPSLAATLLPPMVRVYQRLHPDVAVHVEDNLSDQVTEHLRSGRADLALTTHPGDGRSGDGSGGGAGGDSGGGAGGGAGGDSAGGSGGGAEYVARPIASDSFFLAVHPDHRYADAETVEWSDLQTEPLIAFGPASSVHKAVTAALDDAAVSPATIVRAQNVAAVAGLAASGLGVAPVPGFVLPLMRFAGLAFVPLVPERSRTITLVRHRDRPLSPAVSAWMDVVDRHLGSGPEGLPGVRWVRPGAGPGSGAAG</sequence>
<reference evidence="8" key="1">
    <citation type="submission" date="2017-09" db="EMBL/GenBank/DDBJ databases">
        <authorList>
            <person name="Zhang Y."/>
            <person name="Huang X."/>
            <person name="Liu J."/>
            <person name="Lu L."/>
            <person name="Peng K."/>
        </authorList>
    </citation>
    <scope>NUCLEOTIDE SEQUENCE [LARGE SCALE GENOMIC DNA]</scope>
    <source>
        <strain evidence="8">S-XJ-1</strain>
    </source>
</reference>
<keyword evidence="8" id="KW-1185">Reference proteome</keyword>
<dbReference type="OrthoDB" id="7278199at2"/>
<evidence type="ECO:0000259" key="6">
    <source>
        <dbReference type="PROSITE" id="PS50931"/>
    </source>
</evidence>
<feature type="domain" description="HTH lysR-type" evidence="6">
    <location>
        <begin position="5"/>
        <end position="62"/>
    </location>
</feature>
<dbReference type="GO" id="GO:0003700">
    <property type="term" value="F:DNA-binding transcription factor activity"/>
    <property type="evidence" value="ECO:0007669"/>
    <property type="project" value="InterPro"/>
</dbReference>
<dbReference type="GO" id="GO:0005829">
    <property type="term" value="C:cytosol"/>
    <property type="evidence" value="ECO:0007669"/>
    <property type="project" value="TreeGrafter"/>
</dbReference>
<dbReference type="SUPFAM" id="SSF53850">
    <property type="entry name" value="Periplasmic binding protein-like II"/>
    <property type="match status" value="1"/>
</dbReference>
<evidence type="ECO:0000256" key="2">
    <source>
        <dbReference type="ARBA" id="ARBA00023015"/>
    </source>
</evidence>
<dbReference type="InterPro" id="IPR050950">
    <property type="entry name" value="HTH-type_LysR_regulators"/>
</dbReference>
<accession>A0A2A2WTC7</accession>
<dbReference type="Gene3D" id="1.10.10.10">
    <property type="entry name" value="Winged helix-like DNA-binding domain superfamily/Winged helix DNA-binding domain"/>
    <property type="match status" value="1"/>
</dbReference>
<evidence type="ECO:0000313" key="8">
    <source>
        <dbReference type="Proteomes" id="UP000218810"/>
    </source>
</evidence>
<dbReference type="PANTHER" id="PTHR30419">
    <property type="entry name" value="HTH-TYPE TRANSCRIPTIONAL REGULATOR YBHD"/>
    <property type="match status" value="1"/>
</dbReference>